<evidence type="ECO:0000313" key="2">
    <source>
        <dbReference type="Proteomes" id="UP000004410"/>
    </source>
</evidence>
<proteinExistence type="predicted"/>
<sequence>MQGLIGEYKEDGTLVKQFQMNLSKYYIYRVYKYDFSGYLFTEE</sequence>
<dbReference type="PaxDb" id="411470-RUMGNA_03922"/>
<dbReference type="Proteomes" id="UP000004410">
    <property type="component" value="Unassembled WGS sequence"/>
</dbReference>
<dbReference type="AlphaFoldDB" id="A7B8K0"/>
<dbReference type="RefSeq" id="WP_004844847.1">
    <property type="nucleotide sequence ID" value="NZ_AAYG02000039.1"/>
</dbReference>
<gene>
    <name evidence="1" type="ORF">RUMGNA_03922</name>
</gene>
<organism evidence="1 2">
    <name type="scientific">Mediterraneibacter gnavus (strain ATCC 29149 / DSM 114966 / JCM 6515 / VPI C7-9)</name>
    <name type="common">Ruminococcus gnavus</name>
    <dbReference type="NCBI Taxonomy" id="411470"/>
    <lineage>
        <taxon>Bacteria</taxon>
        <taxon>Bacillati</taxon>
        <taxon>Bacillota</taxon>
        <taxon>Clostridia</taxon>
        <taxon>Lachnospirales</taxon>
        <taxon>Lachnospiraceae</taxon>
        <taxon>Mediterraneibacter</taxon>
    </lineage>
</organism>
<reference evidence="1 2" key="1">
    <citation type="submission" date="2007-04" db="EMBL/GenBank/DDBJ databases">
        <authorList>
            <person name="Fulton L."/>
            <person name="Clifton S."/>
            <person name="Fulton B."/>
            <person name="Xu J."/>
            <person name="Minx P."/>
            <person name="Pepin K.H."/>
            <person name="Johnson M."/>
            <person name="Thiruvilangam P."/>
            <person name="Bhonagiri V."/>
            <person name="Nash W.E."/>
            <person name="Mardis E.R."/>
            <person name="Wilson R.K."/>
        </authorList>
    </citation>
    <scope>NUCLEOTIDE SEQUENCE [LARGE SCALE GENOMIC DNA]</scope>
    <source>
        <strain evidence="1 2">ATCC 29149</strain>
    </source>
</reference>
<protein>
    <submittedName>
        <fullName evidence="1">Uncharacterized protein</fullName>
    </submittedName>
</protein>
<accession>A7B8K0</accession>
<dbReference type="EMBL" id="AAYG02000039">
    <property type="protein sequence ID" value="EDN75746.1"/>
    <property type="molecule type" value="Genomic_DNA"/>
</dbReference>
<evidence type="ECO:0000313" key="1">
    <source>
        <dbReference type="EMBL" id="EDN75746.1"/>
    </source>
</evidence>
<reference evidence="1 2" key="2">
    <citation type="submission" date="2007-06" db="EMBL/GenBank/DDBJ databases">
        <title>Draft genome sequence of Ruminococcus gnavus (ATCC 29149).</title>
        <authorList>
            <person name="Sudarsanam P."/>
            <person name="Ley R."/>
            <person name="Guruge J."/>
            <person name="Turnbaugh P.J."/>
            <person name="Mahowald M."/>
            <person name="Liep D."/>
            <person name="Gordon J."/>
        </authorList>
    </citation>
    <scope>NUCLEOTIDE SEQUENCE [LARGE SCALE GENOMIC DNA]</scope>
    <source>
        <strain evidence="1 2">ATCC 29149</strain>
    </source>
</reference>
<name>A7B8K0_MEDG7</name>
<dbReference type="GeneID" id="76833105"/>
<comment type="caution">
    <text evidence="1">The sequence shown here is derived from an EMBL/GenBank/DDBJ whole genome shotgun (WGS) entry which is preliminary data.</text>
</comment>